<accession>A0A1I5AJL2</accession>
<name>A0A1I5AJL2_9CLOT</name>
<keyword evidence="2" id="KW-1185">Reference proteome</keyword>
<dbReference type="Proteomes" id="UP000181899">
    <property type="component" value="Unassembled WGS sequence"/>
</dbReference>
<evidence type="ECO:0000313" key="2">
    <source>
        <dbReference type="Proteomes" id="UP000181899"/>
    </source>
</evidence>
<protein>
    <submittedName>
        <fullName evidence="1">Uncharacterized protein</fullName>
    </submittedName>
</protein>
<proteinExistence type="predicted"/>
<dbReference type="EMBL" id="FOVK01000003">
    <property type="protein sequence ID" value="SFN62540.1"/>
    <property type="molecule type" value="Genomic_DNA"/>
</dbReference>
<dbReference type="AlphaFoldDB" id="A0A1I5AJL2"/>
<gene>
    <name evidence="1" type="ORF">SAMN04488695_10353</name>
</gene>
<sequence length="86" mass="9948">MENHRGSALFLYTDSEYKRALSEDSVTAYPQIVDKKPFSMDNYSFLAGYAQGESFYLCTLKSHRKKFMHCSLILHGILHLVVKEKI</sequence>
<evidence type="ECO:0000313" key="1">
    <source>
        <dbReference type="EMBL" id="SFN62540.1"/>
    </source>
</evidence>
<organism evidence="1 2">
    <name type="scientific">Proteiniclasticum ruminis</name>
    <dbReference type="NCBI Taxonomy" id="398199"/>
    <lineage>
        <taxon>Bacteria</taxon>
        <taxon>Bacillati</taxon>
        <taxon>Bacillota</taxon>
        <taxon>Clostridia</taxon>
        <taxon>Eubacteriales</taxon>
        <taxon>Clostridiaceae</taxon>
        <taxon>Proteiniclasticum</taxon>
    </lineage>
</organism>
<reference evidence="1 2" key="1">
    <citation type="submission" date="2016-10" db="EMBL/GenBank/DDBJ databases">
        <authorList>
            <person name="de Groot N.N."/>
        </authorList>
    </citation>
    <scope>NUCLEOTIDE SEQUENCE [LARGE SCALE GENOMIC DNA]</scope>
    <source>
        <strain evidence="1 2">ML2</strain>
    </source>
</reference>